<comment type="similarity">
    <text evidence="1">Belongs to the acetyltransferase family.</text>
</comment>
<dbReference type="PANTHER" id="PTHR10545">
    <property type="entry name" value="DIAMINE N-ACETYLTRANSFERASE"/>
    <property type="match status" value="1"/>
</dbReference>
<dbReference type="PANTHER" id="PTHR10545:SF29">
    <property type="entry name" value="GH14572P-RELATED"/>
    <property type="match status" value="1"/>
</dbReference>
<dbReference type="GO" id="GO:0008080">
    <property type="term" value="F:N-acetyltransferase activity"/>
    <property type="evidence" value="ECO:0007669"/>
    <property type="project" value="TreeGrafter"/>
</dbReference>
<accession>A0AAN5HYJ2</accession>
<name>A0AAN5HYJ2_9BILA</name>
<evidence type="ECO:0000256" key="1">
    <source>
        <dbReference type="ARBA" id="ARBA00008694"/>
    </source>
</evidence>
<comment type="caution">
    <text evidence="5">The sequence shown here is derived from an EMBL/GenBank/DDBJ whole genome shotgun (WGS) entry which is preliminary data.</text>
</comment>
<feature type="non-terminal residue" evidence="5">
    <location>
        <position position="155"/>
    </location>
</feature>
<dbReference type="EMBL" id="BTRK01000004">
    <property type="protein sequence ID" value="GMR45539.1"/>
    <property type="molecule type" value="Genomic_DNA"/>
</dbReference>
<evidence type="ECO:0000259" key="4">
    <source>
        <dbReference type="PROSITE" id="PS51186"/>
    </source>
</evidence>
<sequence length="155" mass="18037">MPLRPASKDDVSELYDMVVELAKFEKFESEVTLSREKFSKDFENGCFYGFIVIDDETGKSAGMVLYHFRYDCWTGKYMNELLVRSEFRNKKYGKQLWAAVAKVAKENDVGLITWSVLDWNKPAINFYDSVAGVSEEKNEAGFLRYKMTREGIDRF</sequence>
<dbReference type="InterPro" id="IPR051016">
    <property type="entry name" value="Diverse_Substrate_AcTransf"/>
</dbReference>
<keyword evidence="3" id="KW-0012">Acyltransferase</keyword>
<dbReference type="Proteomes" id="UP001328107">
    <property type="component" value="Unassembled WGS sequence"/>
</dbReference>
<evidence type="ECO:0000256" key="3">
    <source>
        <dbReference type="ARBA" id="ARBA00023315"/>
    </source>
</evidence>
<proteinExistence type="inferred from homology"/>
<feature type="domain" description="N-acetyltransferase" evidence="4">
    <location>
        <begin position="1"/>
        <end position="150"/>
    </location>
</feature>
<evidence type="ECO:0000313" key="5">
    <source>
        <dbReference type="EMBL" id="GMR45539.1"/>
    </source>
</evidence>
<dbReference type="CDD" id="cd04301">
    <property type="entry name" value="NAT_SF"/>
    <property type="match status" value="1"/>
</dbReference>
<dbReference type="Pfam" id="PF00583">
    <property type="entry name" value="Acetyltransf_1"/>
    <property type="match status" value="1"/>
</dbReference>
<reference evidence="6" key="1">
    <citation type="submission" date="2022-10" db="EMBL/GenBank/DDBJ databases">
        <title>Genome assembly of Pristionchus species.</title>
        <authorList>
            <person name="Yoshida K."/>
            <person name="Sommer R.J."/>
        </authorList>
    </citation>
    <scope>NUCLEOTIDE SEQUENCE [LARGE SCALE GENOMIC DNA]</scope>
    <source>
        <strain evidence="6">RS5460</strain>
    </source>
</reference>
<keyword evidence="6" id="KW-1185">Reference proteome</keyword>
<evidence type="ECO:0000313" key="6">
    <source>
        <dbReference type="Proteomes" id="UP001328107"/>
    </source>
</evidence>
<dbReference type="Gene3D" id="3.40.630.30">
    <property type="match status" value="1"/>
</dbReference>
<dbReference type="PROSITE" id="PS51186">
    <property type="entry name" value="GNAT"/>
    <property type="match status" value="1"/>
</dbReference>
<keyword evidence="2" id="KW-0808">Transferase</keyword>
<organism evidence="5 6">
    <name type="scientific">Pristionchus mayeri</name>
    <dbReference type="NCBI Taxonomy" id="1317129"/>
    <lineage>
        <taxon>Eukaryota</taxon>
        <taxon>Metazoa</taxon>
        <taxon>Ecdysozoa</taxon>
        <taxon>Nematoda</taxon>
        <taxon>Chromadorea</taxon>
        <taxon>Rhabditida</taxon>
        <taxon>Rhabditina</taxon>
        <taxon>Diplogasteromorpha</taxon>
        <taxon>Diplogasteroidea</taxon>
        <taxon>Neodiplogasteridae</taxon>
        <taxon>Pristionchus</taxon>
    </lineage>
</organism>
<dbReference type="SUPFAM" id="SSF55729">
    <property type="entry name" value="Acyl-CoA N-acyltransferases (Nat)"/>
    <property type="match status" value="1"/>
</dbReference>
<dbReference type="InterPro" id="IPR000182">
    <property type="entry name" value="GNAT_dom"/>
</dbReference>
<dbReference type="InterPro" id="IPR016181">
    <property type="entry name" value="Acyl_CoA_acyltransferase"/>
</dbReference>
<dbReference type="AlphaFoldDB" id="A0AAN5HYJ2"/>
<protein>
    <recommendedName>
        <fullName evidence="4">N-acetyltransferase domain-containing protein</fullName>
    </recommendedName>
</protein>
<gene>
    <name evidence="5" type="ORF">PMAYCL1PPCAC_15734</name>
</gene>
<evidence type="ECO:0000256" key="2">
    <source>
        <dbReference type="ARBA" id="ARBA00022679"/>
    </source>
</evidence>
<dbReference type="FunFam" id="3.40.630.30:FF:000064">
    <property type="entry name" value="GNAT family acetyltransferase"/>
    <property type="match status" value="1"/>
</dbReference>